<organism evidence="1 2">
    <name type="scientific">Moraxella lacunata</name>
    <dbReference type="NCBI Taxonomy" id="477"/>
    <lineage>
        <taxon>Bacteria</taxon>
        <taxon>Pseudomonadati</taxon>
        <taxon>Pseudomonadota</taxon>
        <taxon>Gammaproteobacteria</taxon>
        <taxon>Moraxellales</taxon>
        <taxon>Moraxellaceae</taxon>
        <taxon>Moraxella</taxon>
    </lineage>
</organism>
<proteinExistence type="predicted"/>
<dbReference type="Proteomes" id="UP000092607">
    <property type="component" value="Unassembled WGS sequence"/>
</dbReference>
<reference evidence="1 2" key="1">
    <citation type="submission" date="2016-06" db="EMBL/GenBank/DDBJ databases">
        <title>Draft genome of Moraxella lacunata CCUG 57757A.</title>
        <authorList>
            <person name="Salva-Serra F."/>
            <person name="Engstrom-Jakobsson H."/>
            <person name="Thorell K."/>
            <person name="Gonzales-Siles L."/>
            <person name="Karlsson R."/>
            <person name="Boulund F."/>
            <person name="Engstrand L."/>
            <person name="Kristiansson E."/>
            <person name="Moore E."/>
        </authorList>
    </citation>
    <scope>NUCLEOTIDE SEQUENCE [LARGE SCALE GENOMIC DNA]</scope>
    <source>
        <strain evidence="1 2">CCUG 57757A</strain>
    </source>
</reference>
<dbReference type="AlphaFoldDB" id="A0A1B8Q2H6"/>
<protein>
    <submittedName>
        <fullName evidence="1">Uncharacterized protein</fullName>
    </submittedName>
</protein>
<sequence>MFKLSFIKHPKIKGEKSWLYLANIYPLWQGVNCYLIKMAGYILADFTYFYTFFVTIVTDDGEIGTNNRAYLP</sequence>
<dbReference type="EMBL" id="LZMS01000054">
    <property type="protein sequence ID" value="OBX63084.1"/>
    <property type="molecule type" value="Genomic_DNA"/>
</dbReference>
<evidence type="ECO:0000313" key="2">
    <source>
        <dbReference type="Proteomes" id="UP000092607"/>
    </source>
</evidence>
<comment type="caution">
    <text evidence="1">The sequence shown here is derived from an EMBL/GenBank/DDBJ whole genome shotgun (WGS) entry which is preliminary data.</text>
</comment>
<evidence type="ECO:0000313" key="1">
    <source>
        <dbReference type="EMBL" id="OBX63084.1"/>
    </source>
</evidence>
<accession>A0A1B8Q2H6</accession>
<name>A0A1B8Q2H6_MORLA</name>
<gene>
    <name evidence="1" type="ORF">A9309_06130</name>
</gene>